<evidence type="ECO:0000313" key="1">
    <source>
        <dbReference type="EMBL" id="RRT68428.1"/>
    </source>
</evidence>
<organism evidence="1 2">
    <name type="scientific">Ensete ventricosum</name>
    <name type="common">Abyssinian banana</name>
    <name type="synonym">Musa ensete</name>
    <dbReference type="NCBI Taxonomy" id="4639"/>
    <lineage>
        <taxon>Eukaryota</taxon>
        <taxon>Viridiplantae</taxon>
        <taxon>Streptophyta</taxon>
        <taxon>Embryophyta</taxon>
        <taxon>Tracheophyta</taxon>
        <taxon>Spermatophyta</taxon>
        <taxon>Magnoliopsida</taxon>
        <taxon>Liliopsida</taxon>
        <taxon>Zingiberales</taxon>
        <taxon>Musaceae</taxon>
        <taxon>Ensete</taxon>
    </lineage>
</organism>
<name>A0A426ZWS9_ENSVE</name>
<dbReference type="EMBL" id="AMZH03004702">
    <property type="protein sequence ID" value="RRT68428.1"/>
    <property type="molecule type" value="Genomic_DNA"/>
</dbReference>
<feature type="non-terminal residue" evidence="1">
    <location>
        <position position="1"/>
    </location>
</feature>
<comment type="caution">
    <text evidence="1">The sequence shown here is derived from an EMBL/GenBank/DDBJ whole genome shotgun (WGS) entry which is preliminary data.</text>
</comment>
<reference evidence="1 2" key="1">
    <citation type="journal article" date="2014" name="Agronomy (Basel)">
        <title>A Draft Genome Sequence for Ensete ventricosum, the Drought-Tolerant Tree Against Hunger.</title>
        <authorList>
            <person name="Harrison J."/>
            <person name="Moore K.A."/>
            <person name="Paszkiewicz K."/>
            <person name="Jones T."/>
            <person name="Grant M."/>
            <person name="Ambacheew D."/>
            <person name="Muzemil S."/>
            <person name="Studholme D.J."/>
        </authorList>
    </citation>
    <scope>NUCLEOTIDE SEQUENCE [LARGE SCALE GENOMIC DNA]</scope>
</reference>
<proteinExistence type="predicted"/>
<evidence type="ECO:0000313" key="2">
    <source>
        <dbReference type="Proteomes" id="UP000287651"/>
    </source>
</evidence>
<gene>
    <name evidence="1" type="ORF">B296_00035790</name>
</gene>
<protein>
    <submittedName>
        <fullName evidence="1">Uncharacterized protein</fullName>
    </submittedName>
</protein>
<sequence>RVEFRSVFHAPSRKFKIHVIPNVFIHWNSYKHSFMKKCDGDKLCRKSSFNQFFVYHLRNFKFKPFPTYLPLGSRTRLVSRKNMTVINIAQSRVQS</sequence>
<accession>A0A426ZWS9</accession>
<dbReference type="Proteomes" id="UP000287651">
    <property type="component" value="Unassembled WGS sequence"/>
</dbReference>
<dbReference type="AlphaFoldDB" id="A0A426ZWS9"/>